<keyword evidence="2" id="KW-1185">Reference proteome</keyword>
<comment type="caution">
    <text evidence="1">The sequence shown here is derived from an EMBL/GenBank/DDBJ whole genome shotgun (WGS) entry which is preliminary data.</text>
</comment>
<proteinExistence type="predicted"/>
<name>A0ABQ8CL94_BRANA</name>
<organism evidence="1 2">
    <name type="scientific">Brassica napus</name>
    <name type="common">Rape</name>
    <dbReference type="NCBI Taxonomy" id="3708"/>
    <lineage>
        <taxon>Eukaryota</taxon>
        <taxon>Viridiplantae</taxon>
        <taxon>Streptophyta</taxon>
        <taxon>Embryophyta</taxon>
        <taxon>Tracheophyta</taxon>
        <taxon>Spermatophyta</taxon>
        <taxon>Magnoliopsida</taxon>
        <taxon>eudicotyledons</taxon>
        <taxon>Gunneridae</taxon>
        <taxon>Pentapetalae</taxon>
        <taxon>rosids</taxon>
        <taxon>malvids</taxon>
        <taxon>Brassicales</taxon>
        <taxon>Brassicaceae</taxon>
        <taxon>Brassiceae</taxon>
        <taxon>Brassica</taxon>
    </lineage>
</organism>
<reference evidence="1 2" key="1">
    <citation type="submission" date="2021-05" db="EMBL/GenBank/DDBJ databases">
        <title>Genome Assembly of Synthetic Allotetraploid Brassica napus Reveals Homoeologous Exchanges between Subgenomes.</title>
        <authorList>
            <person name="Davis J.T."/>
        </authorList>
    </citation>
    <scope>NUCLEOTIDE SEQUENCE [LARGE SCALE GENOMIC DNA]</scope>
    <source>
        <strain evidence="2">cv. Da-Ae</strain>
        <tissue evidence="1">Seedling</tissue>
    </source>
</reference>
<sequence length="120" mass="13352">MAIWDRLASKLVGRRIDPDWHDMLRIGSVAKYLLELIIAPACTLFDYDNGGVKVDHEVVYASSFWWGIKAESTSATNESVLKVPLDHGKQAAGVIKPHDREMVCQKVGDASMVKIIKVDD</sequence>
<gene>
    <name evidence="1" type="ORF">HID58_025494</name>
</gene>
<dbReference type="Proteomes" id="UP000824890">
    <property type="component" value="Unassembled WGS sequence"/>
</dbReference>
<evidence type="ECO:0000313" key="1">
    <source>
        <dbReference type="EMBL" id="KAH0917834.1"/>
    </source>
</evidence>
<accession>A0ABQ8CL94</accession>
<evidence type="ECO:0000313" key="2">
    <source>
        <dbReference type="Proteomes" id="UP000824890"/>
    </source>
</evidence>
<dbReference type="EMBL" id="JAGKQM010000007">
    <property type="protein sequence ID" value="KAH0917834.1"/>
    <property type="molecule type" value="Genomic_DNA"/>
</dbReference>
<protein>
    <submittedName>
        <fullName evidence="1">Uncharacterized protein</fullName>
    </submittedName>
</protein>